<evidence type="ECO:0000313" key="2">
    <source>
        <dbReference type="EMBL" id="CAF0903861.1"/>
    </source>
</evidence>
<dbReference type="EMBL" id="CAJOAY010001088">
    <property type="protein sequence ID" value="CAF3791224.1"/>
    <property type="molecule type" value="Genomic_DNA"/>
</dbReference>
<organism evidence="2 4">
    <name type="scientific">Adineta steineri</name>
    <dbReference type="NCBI Taxonomy" id="433720"/>
    <lineage>
        <taxon>Eukaryota</taxon>
        <taxon>Metazoa</taxon>
        <taxon>Spiralia</taxon>
        <taxon>Gnathifera</taxon>
        <taxon>Rotifera</taxon>
        <taxon>Eurotatoria</taxon>
        <taxon>Bdelloidea</taxon>
        <taxon>Adinetida</taxon>
        <taxon>Adinetidae</taxon>
        <taxon>Adineta</taxon>
    </lineage>
</organism>
<evidence type="ECO:0000256" key="1">
    <source>
        <dbReference type="SAM" id="Phobius"/>
    </source>
</evidence>
<keyword evidence="1" id="KW-0472">Membrane</keyword>
<keyword evidence="1" id="KW-0812">Transmembrane</keyword>
<gene>
    <name evidence="3" type="ORF">OKA104_LOCUS17920</name>
    <name evidence="2" type="ORF">VCS650_LOCUS9460</name>
</gene>
<proteinExistence type="predicted"/>
<dbReference type="AlphaFoldDB" id="A0A813ZQQ3"/>
<comment type="caution">
    <text evidence="2">The sequence shown here is derived from an EMBL/GenBank/DDBJ whole genome shotgun (WGS) entry which is preliminary data.</text>
</comment>
<dbReference type="EMBL" id="CAJNON010000066">
    <property type="protein sequence ID" value="CAF0903861.1"/>
    <property type="molecule type" value="Genomic_DNA"/>
</dbReference>
<evidence type="ECO:0000313" key="3">
    <source>
        <dbReference type="EMBL" id="CAF3791224.1"/>
    </source>
</evidence>
<sequence length="208" mass="22105">MYAPPAAAANRRSGLAASGPLLAICCLGFILFLIAATIVLALIPVYLSTRNGANSGSTTPTYQLQMTPSANAKKRALVDLVEGKFADSTLVLLILLHGSCIIPSCTSVYTSSRRRRGFGLQRERRLSAYPNVFCPISFSRHYCDKCGNKGFQNSIKPFTGEITDVEIIKSDGSTKSCGAIIYAIIIDFTTGLSIQGTSTIAPTGKLSG</sequence>
<evidence type="ECO:0000313" key="4">
    <source>
        <dbReference type="Proteomes" id="UP000663891"/>
    </source>
</evidence>
<dbReference type="Proteomes" id="UP000663881">
    <property type="component" value="Unassembled WGS sequence"/>
</dbReference>
<dbReference type="Proteomes" id="UP000663891">
    <property type="component" value="Unassembled WGS sequence"/>
</dbReference>
<keyword evidence="1" id="KW-1133">Transmembrane helix</keyword>
<feature type="transmembrane region" description="Helical" evidence="1">
    <location>
        <begin position="90"/>
        <end position="109"/>
    </location>
</feature>
<accession>A0A813ZQQ3</accession>
<dbReference type="OrthoDB" id="10071056at2759"/>
<reference evidence="2" key="1">
    <citation type="submission" date="2021-02" db="EMBL/GenBank/DDBJ databases">
        <authorList>
            <person name="Nowell W R."/>
        </authorList>
    </citation>
    <scope>NUCLEOTIDE SEQUENCE</scope>
</reference>
<name>A0A813ZQQ3_9BILA</name>
<feature type="transmembrane region" description="Helical" evidence="1">
    <location>
        <begin position="21"/>
        <end position="47"/>
    </location>
</feature>
<protein>
    <submittedName>
        <fullName evidence="2">Uncharacterized protein</fullName>
    </submittedName>
</protein>